<dbReference type="VEuPathDB" id="FungiDB:ASPFODRAFT_63323"/>
<sequence>MTGSKSFVGAFAPRSSAKPYASVTDMITELNILTESMKKMATQIEQYQGGMSDLLYLTRGTYKVYDNAMSAQKRIACTEVTEDRNEEDRVLTTTYEMISALSIALVATSSKVYCLAECELTLNVNN</sequence>
<protein>
    <recommendedName>
        <fullName evidence="3">Fungal N-terminal domain-containing protein</fullName>
    </recommendedName>
</protein>
<dbReference type="AlphaFoldDB" id="A0A1M3T8Q4"/>
<evidence type="ECO:0000313" key="1">
    <source>
        <dbReference type="EMBL" id="OJZ83132.1"/>
    </source>
</evidence>
<proteinExistence type="predicted"/>
<accession>A0A1M3T8Q4</accession>
<dbReference type="OrthoDB" id="4442424at2759"/>
<evidence type="ECO:0008006" key="3">
    <source>
        <dbReference type="Google" id="ProtNLM"/>
    </source>
</evidence>
<organism evidence="1 2">
    <name type="scientific">Aspergillus luchuensis (strain CBS 106.47)</name>
    <dbReference type="NCBI Taxonomy" id="1137211"/>
    <lineage>
        <taxon>Eukaryota</taxon>
        <taxon>Fungi</taxon>
        <taxon>Dikarya</taxon>
        <taxon>Ascomycota</taxon>
        <taxon>Pezizomycotina</taxon>
        <taxon>Eurotiomycetes</taxon>
        <taxon>Eurotiomycetidae</taxon>
        <taxon>Eurotiales</taxon>
        <taxon>Aspergillaceae</taxon>
        <taxon>Aspergillus</taxon>
        <taxon>Aspergillus subgen. Circumdati</taxon>
    </lineage>
</organism>
<reference evidence="2" key="1">
    <citation type="journal article" date="2017" name="Genome Biol.">
        <title>Comparative genomics reveals high biological diversity and specific adaptations in the industrially and medically important fungal genus Aspergillus.</title>
        <authorList>
            <person name="de Vries R.P."/>
            <person name="Riley R."/>
            <person name="Wiebenga A."/>
            <person name="Aguilar-Osorio G."/>
            <person name="Amillis S."/>
            <person name="Uchima C.A."/>
            <person name="Anderluh G."/>
            <person name="Asadollahi M."/>
            <person name="Askin M."/>
            <person name="Barry K."/>
            <person name="Battaglia E."/>
            <person name="Bayram O."/>
            <person name="Benocci T."/>
            <person name="Braus-Stromeyer S.A."/>
            <person name="Caldana C."/>
            <person name="Canovas D."/>
            <person name="Cerqueira G.C."/>
            <person name="Chen F."/>
            <person name="Chen W."/>
            <person name="Choi C."/>
            <person name="Clum A."/>
            <person name="Dos Santos R.A."/>
            <person name="Damasio A.R."/>
            <person name="Diallinas G."/>
            <person name="Emri T."/>
            <person name="Fekete E."/>
            <person name="Flipphi M."/>
            <person name="Freyberg S."/>
            <person name="Gallo A."/>
            <person name="Gournas C."/>
            <person name="Habgood R."/>
            <person name="Hainaut M."/>
            <person name="Harispe M.L."/>
            <person name="Henrissat B."/>
            <person name="Hilden K.S."/>
            <person name="Hope R."/>
            <person name="Hossain A."/>
            <person name="Karabika E."/>
            <person name="Karaffa L."/>
            <person name="Karanyi Z."/>
            <person name="Krasevec N."/>
            <person name="Kuo A."/>
            <person name="Kusch H."/>
            <person name="LaButti K."/>
            <person name="Lagendijk E.L."/>
            <person name="Lapidus A."/>
            <person name="Levasseur A."/>
            <person name="Lindquist E."/>
            <person name="Lipzen A."/>
            <person name="Logrieco A.F."/>
            <person name="MacCabe A."/>
            <person name="Maekelae M.R."/>
            <person name="Malavazi I."/>
            <person name="Melin P."/>
            <person name="Meyer V."/>
            <person name="Mielnichuk N."/>
            <person name="Miskei M."/>
            <person name="Molnar A.P."/>
            <person name="Mule G."/>
            <person name="Ngan C.Y."/>
            <person name="Orejas M."/>
            <person name="Orosz E."/>
            <person name="Ouedraogo J.P."/>
            <person name="Overkamp K.M."/>
            <person name="Park H.-S."/>
            <person name="Perrone G."/>
            <person name="Piumi F."/>
            <person name="Punt P.J."/>
            <person name="Ram A.F."/>
            <person name="Ramon A."/>
            <person name="Rauscher S."/>
            <person name="Record E."/>
            <person name="Riano-Pachon D.M."/>
            <person name="Robert V."/>
            <person name="Roehrig J."/>
            <person name="Ruller R."/>
            <person name="Salamov A."/>
            <person name="Salih N.S."/>
            <person name="Samson R.A."/>
            <person name="Sandor E."/>
            <person name="Sanguinetti M."/>
            <person name="Schuetze T."/>
            <person name="Sepcic K."/>
            <person name="Shelest E."/>
            <person name="Sherlock G."/>
            <person name="Sophianopoulou V."/>
            <person name="Squina F.M."/>
            <person name="Sun H."/>
            <person name="Susca A."/>
            <person name="Todd R.B."/>
            <person name="Tsang A."/>
            <person name="Unkles S.E."/>
            <person name="van de Wiele N."/>
            <person name="van Rossen-Uffink D."/>
            <person name="Oliveira J.V."/>
            <person name="Vesth T.C."/>
            <person name="Visser J."/>
            <person name="Yu J.-H."/>
            <person name="Zhou M."/>
            <person name="Andersen M.R."/>
            <person name="Archer D.B."/>
            <person name="Baker S.E."/>
            <person name="Benoit I."/>
            <person name="Brakhage A.A."/>
            <person name="Braus G.H."/>
            <person name="Fischer R."/>
            <person name="Frisvad J.C."/>
            <person name="Goldman G.H."/>
            <person name="Houbraken J."/>
            <person name="Oakley B."/>
            <person name="Pocsi I."/>
            <person name="Scazzocchio C."/>
            <person name="Seiboth B."/>
            <person name="vanKuyk P.A."/>
            <person name="Wortman J."/>
            <person name="Dyer P.S."/>
            <person name="Grigoriev I.V."/>
        </authorList>
    </citation>
    <scope>NUCLEOTIDE SEQUENCE [LARGE SCALE GENOMIC DNA]</scope>
    <source>
        <strain evidence="2">CBS 106.47</strain>
    </source>
</reference>
<name>A0A1M3T8Q4_ASPLC</name>
<gene>
    <name evidence="1" type="ORF">ASPFODRAFT_63323</name>
</gene>
<dbReference type="Proteomes" id="UP000184063">
    <property type="component" value="Unassembled WGS sequence"/>
</dbReference>
<evidence type="ECO:0000313" key="2">
    <source>
        <dbReference type="Proteomes" id="UP000184063"/>
    </source>
</evidence>
<dbReference type="EMBL" id="KV878246">
    <property type="protein sequence ID" value="OJZ83132.1"/>
    <property type="molecule type" value="Genomic_DNA"/>
</dbReference>